<dbReference type="PANTHER" id="PTHR22930:SF85">
    <property type="entry name" value="GH03217P-RELATED"/>
    <property type="match status" value="1"/>
</dbReference>
<dbReference type="Proteomes" id="UP000237271">
    <property type="component" value="Unassembled WGS sequence"/>
</dbReference>
<protein>
    <recommendedName>
        <fullName evidence="8">DDE Tnp4 domain-containing protein</fullName>
    </recommendedName>
</protein>
<evidence type="ECO:0000313" key="9">
    <source>
        <dbReference type="EMBL" id="POM62800.1"/>
    </source>
</evidence>
<proteinExistence type="inferred from homology"/>
<dbReference type="GO" id="GO:0046872">
    <property type="term" value="F:metal ion binding"/>
    <property type="evidence" value="ECO:0007669"/>
    <property type="project" value="UniProtKB-KW"/>
</dbReference>
<comment type="similarity">
    <text evidence="3">Belongs to the HARBI1 family.</text>
</comment>
<evidence type="ECO:0000256" key="5">
    <source>
        <dbReference type="ARBA" id="ARBA00022723"/>
    </source>
</evidence>
<gene>
    <name evidence="9" type="ORF">PHPALM_27989</name>
</gene>
<keyword evidence="5" id="KW-0479">Metal-binding</keyword>
<dbReference type="PANTHER" id="PTHR22930">
    <property type="match status" value="1"/>
</dbReference>
<sequence>MRQRCRLRTRIDWESHSQLLSDEDHFKKYYKMSYASFMALAAKLETYLAVDEKQSRNRTGIEPITHINKLQMCLRWFSGGSYHDIRTNSGVSVGAFYAAIHEVVDVINAHPDLQLRFPTTVATQRHAAKSFERLSSSRVVKGCIGAVNGWLCPIRVPWRKEVAQVRSFFSGHYQRYGVNVQACCDHRSRFTAVTCSSAGGTGDAVAFLKWRLSSVVKTLPNGLYVVGDNAYTNSNHLLTPFPRPKISTAAHDSYNYHLSQWRVFKAPLEIAFKRVPRTILAACILHNWCINRRIIEAGGYCVEEDEDLLDGIEDSRFEQDPPADFTVEPQDSSRYRRLYDSSDLATDSDSYNNSEWARDAIVGFIKNNSIMRPSRNQARRARE</sequence>
<keyword evidence="7" id="KW-0539">Nucleus</keyword>
<dbReference type="GO" id="GO:0005634">
    <property type="term" value="C:nucleus"/>
    <property type="evidence" value="ECO:0007669"/>
    <property type="project" value="UniProtKB-SubCell"/>
</dbReference>
<dbReference type="InterPro" id="IPR027806">
    <property type="entry name" value="HARBI1_dom"/>
</dbReference>
<dbReference type="AlphaFoldDB" id="A0A2P4XB73"/>
<keyword evidence="10" id="KW-1185">Reference proteome</keyword>
<comment type="cofactor">
    <cofactor evidence="1">
        <name>a divalent metal cation</name>
        <dbReference type="ChEBI" id="CHEBI:60240"/>
    </cofactor>
</comment>
<keyword evidence="4" id="KW-0540">Nuclease</keyword>
<evidence type="ECO:0000313" key="10">
    <source>
        <dbReference type="Proteomes" id="UP000237271"/>
    </source>
</evidence>
<name>A0A2P4XB73_9STRA</name>
<dbReference type="GO" id="GO:0004518">
    <property type="term" value="F:nuclease activity"/>
    <property type="evidence" value="ECO:0007669"/>
    <property type="project" value="UniProtKB-KW"/>
</dbReference>
<keyword evidence="6" id="KW-0378">Hydrolase</keyword>
<dbReference type="OrthoDB" id="122770at2759"/>
<evidence type="ECO:0000256" key="6">
    <source>
        <dbReference type="ARBA" id="ARBA00022801"/>
    </source>
</evidence>
<evidence type="ECO:0000256" key="4">
    <source>
        <dbReference type="ARBA" id="ARBA00022722"/>
    </source>
</evidence>
<evidence type="ECO:0000256" key="3">
    <source>
        <dbReference type="ARBA" id="ARBA00006958"/>
    </source>
</evidence>
<organism evidence="9 10">
    <name type="scientific">Phytophthora palmivora</name>
    <dbReference type="NCBI Taxonomy" id="4796"/>
    <lineage>
        <taxon>Eukaryota</taxon>
        <taxon>Sar</taxon>
        <taxon>Stramenopiles</taxon>
        <taxon>Oomycota</taxon>
        <taxon>Peronosporomycetes</taxon>
        <taxon>Peronosporales</taxon>
        <taxon>Peronosporaceae</taxon>
        <taxon>Phytophthora</taxon>
    </lineage>
</organism>
<evidence type="ECO:0000256" key="1">
    <source>
        <dbReference type="ARBA" id="ARBA00001968"/>
    </source>
</evidence>
<dbReference type="InterPro" id="IPR045249">
    <property type="entry name" value="HARBI1-like"/>
</dbReference>
<dbReference type="GO" id="GO:0016787">
    <property type="term" value="F:hydrolase activity"/>
    <property type="evidence" value="ECO:0007669"/>
    <property type="project" value="UniProtKB-KW"/>
</dbReference>
<dbReference type="EMBL" id="NCKW01015495">
    <property type="protein sequence ID" value="POM62800.1"/>
    <property type="molecule type" value="Genomic_DNA"/>
</dbReference>
<reference evidence="9 10" key="1">
    <citation type="journal article" date="2017" name="Genome Biol. Evol.">
        <title>Phytophthora megakarya and P. palmivora, closely related causal agents of cacao black pod rot, underwent increases in genome sizes and gene numbers by different mechanisms.</title>
        <authorList>
            <person name="Ali S.S."/>
            <person name="Shao J."/>
            <person name="Lary D.J."/>
            <person name="Kronmiller B."/>
            <person name="Shen D."/>
            <person name="Strem M.D."/>
            <person name="Amoako-Attah I."/>
            <person name="Akrofi A.Y."/>
            <person name="Begoude B.A."/>
            <person name="Ten Hoopen G.M."/>
            <person name="Coulibaly K."/>
            <person name="Kebe B.I."/>
            <person name="Melnick R.L."/>
            <person name="Guiltinan M.J."/>
            <person name="Tyler B.M."/>
            <person name="Meinhardt L.W."/>
            <person name="Bailey B.A."/>
        </authorList>
    </citation>
    <scope>NUCLEOTIDE SEQUENCE [LARGE SCALE GENOMIC DNA]</scope>
    <source>
        <strain evidence="10">sbr112.9</strain>
    </source>
</reference>
<comment type="subcellular location">
    <subcellularLocation>
        <location evidence="2">Nucleus</location>
    </subcellularLocation>
</comment>
<evidence type="ECO:0000256" key="2">
    <source>
        <dbReference type="ARBA" id="ARBA00004123"/>
    </source>
</evidence>
<accession>A0A2P4XB73</accession>
<feature type="domain" description="DDE Tnp4" evidence="8">
    <location>
        <begin position="153"/>
        <end position="287"/>
    </location>
</feature>
<dbReference type="Pfam" id="PF13359">
    <property type="entry name" value="DDE_Tnp_4"/>
    <property type="match status" value="1"/>
</dbReference>
<evidence type="ECO:0000259" key="8">
    <source>
        <dbReference type="Pfam" id="PF13359"/>
    </source>
</evidence>
<evidence type="ECO:0000256" key="7">
    <source>
        <dbReference type="ARBA" id="ARBA00023242"/>
    </source>
</evidence>
<comment type="caution">
    <text evidence="9">The sequence shown here is derived from an EMBL/GenBank/DDBJ whole genome shotgun (WGS) entry which is preliminary data.</text>
</comment>